<feature type="region of interest" description="Disordered" evidence="1">
    <location>
        <begin position="149"/>
        <end position="177"/>
    </location>
</feature>
<accession>A0A1D3L0M4</accession>
<dbReference type="PANTHER" id="PTHR33293:SF1">
    <property type="entry name" value="INSERTION ELEMENT IS1 1 PROTEIN INSB-RELATED"/>
    <property type="match status" value="1"/>
</dbReference>
<dbReference type="InterPro" id="IPR051354">
    <property type="entry name" value="Transposase_27_IS1"/>
</dbReference>
<dbReference type="PANTHER" id="PTHR33293">
    <property type="entry name" value="INSERTION ELEMENT IS1 1 PROTEIN INSB-RELATED"/>
    <property type="match status" value="1"/>
</dbReference>
<dbReference type="OrthoDB" id="86086at2157"/>
<evidence type="ECO:0000259" key="2">
    <source>
        <dbReference type="Pfam" id="PF12760"/>
    </source>
</evidence>
<proteinExistence type="predicted"/>
<evidence type="ECO:0000313" key="3">
    <source>
        <dbReference type="EMBL" id="SCG85145.1"/>
    </source>
</evidence>
<evidence type="ECO:0000313" key="4">
    <source>
        <dbReference type="EMBL" id="SCG86902.1"/>
    </source>
</evidence>
<dbReference type="AlphaFoldDB" id="A0A1D3L0M4"/>
<feature type="compositionally biased region" description="Basic and acidic residues" evidence="1">
    <location>
        <begin position="151"/>
        <end position="171"/>
    </location>
</feature>
<dbReference type="KEGG" id="mcub:MCBB_0570"/>
<dbReference type="Pfam" id="PF12760">
    <property type="entry name" value="Zn_ribbon_IS1595"/>
    <property type="match status" value="1"/>
</dbReference>
<dbReference type="KEGG" id="mcub:MCBB_2366"/>
<dbReference type="InterPro" id="IPR024442">
    <property type="entry name" value="Transposase_Zn_ribbon"/>
</dbReference>
<dbReference type="EMBL" id="LT607756">
    <property type="protein sequence ID" value="SCG85145.1"/>
    <property type="molecule type" value="Genomic_DNA"/>
</dbReference>
<gene>
    <name evidence="3" type="ORF">MCBB_0570</name>
    <name evidence="4" type="ORF">MCBB_2366</name>
</gene>
<evidence type="ECO:0000313" key="5">
    <source>
        <dbReference type="Proteomes" id="UP000094707"/>
    </source>
</evidence>
<sequence>MVGVIFLGMKSDLVLELFIPDEEKALNFFRCIRWSNGVYCPECGSYDVYKRGYVYNKRVRRYSCNKCGKNFTDFSDTIFANKHLPLGEMFYIILNQDKKSVNRLSEELGHKWESIDRLSKEFKEYLEKNTKDPVLSGKIEIDEMYQSSGDKGLKKTIQDAEASNKEEEARGKKTNHQ</sequence>
<keyword evidence="5" id="KW-1185">Reference proteome</keyword>
<name>A0A1D3L0M4_9EURY</name>
<evidence type="ECO:0000256" key="1">
    <source>
        <dbReference type="SAM" id="MobiDB-lite"/>
    </source>
</evidence>
<reference evidence="3 5" key="1">
    <citation type="submission" date="2016-08" db="EMBL/GenBank/DDBJ databases">
        <authorList>
            <person name="Seilhamer J.J."/>
        </authorList>
    </citation>
    <scope>NUCLEOTIDE SEQUENCE [LARGE SCALE GENOMIC DNA]</scope>
    <source>
        <strain evidence="3">Buetzberg</strain>
    </source>
</reference>
<dbReference type="EMBL" id="LT607756">
    <property type="protein sequence ID" value="SCG86902.1"/>
    <property type="molecule type" value="Genomic_DNA"/>
</dbReference>
<protein>
    <recommendedName>
        <fullName evidence="2">Transposase zinc-ribbon domain-containing protein</fullName>
    </recommendedName>
</protein>
<dbReference type="Proteomes" id="UP000094707">
    <property type="component" value="Chromosome I"/>
</dbReference>
<feature type="domain" description="Transposase zinc-ribbon" evidence="2">
    <location>
        <begin position="20"/>
        <end position="69"/>
    </location>
</feature>
<organism evidence="3 5">
    <name type="scientific">Methanobacterium congolense</name>
    <dbReference type="NCBI Taxonomy" id="118062"/>
    <lineage>
        <taxon>Archaea</taxon>
        <taxon>Methanobacteriati</taxon>
        <taxon>Methanobacteriota</taxon>
        <taxon>Methanomada group</taxon>
        <taxon>Methanobacteria</taxon>
        <taxon>Methanobacteriales</taxon>
        <taxon>Methanobacteriaceae</taxon>
        <taxon>Methanobacterium</taxon>
    </lineage>
</organism>